<evidence type="ECO:0000256" key="2">
    <source>
        <dbReference type="ARBA" id="ARBA00004173"/>
    </source>
</evidence>
<feature type="domain" description="Nudix hydrolase" evidence="12">
    <location>
        <begin position="353"/>
        <end position="481"/>
    </location>
</feature>
<evidence type="ECO:0000313" key="14">
    <source>
        <dbReference type="Proteomes" id="UP000001396"/>
    </source>
</evidence>
<sequence length="535" mass="61468">MILLDRSLKMKYSFSLLKIQHFDFKSIHTKNVIFLDFICIFNQENSPIKQSERYQLISTIQEIDRNSAFSYKFQLKIFENLIKSFITLINIIVSVFFDLGFVVACSELRCRLENSSTTFIKFNKEIQRTSNISLNIDQLNNQTTSSISSSFDSLISISRSSSLSSSLHINKFNINNNNNNSHLFINNISDNNNSFSLFNNKYYYSTDSNKSSSSNNINLKKAIMNTSPNSVPPTTTQRLLPDSKMGDWERFHTHSIAGVLKGVPDIFDGITVEDFHQYPTDELTFKKYLDASLKYWVDNQRRGIWIKIPQAQSKFISILVESGFSFHHCQKDYIMLTRWLPENDANKLPDYTSHFIGCGGLVINEKNEILLITEKQRPDKWKIPGGALDAGEDICKTAVREVFEETGVHAEFVSVLGFRQLHNYAFDRGDIYFVCALRALSSEINMDPSEIAKCKWYPVEEFVKLAAEDSFPLQRSVARLAYEYTFNGYKGFKADEVSNSLRTGNSFVYHGSSADFSDLVYKPKREEIKNNNYDI</sequence>
<dbReference type="Pfam" id="PF00293">
    <property type="entry name" value="NUDIX"/>
    <property type="match status" value="1"/>
</dbReference>
<dbReference type="InterPro" id="IPR000086">
    <property type="entry name" value="NUDIX_hydrolase_dom"/>
</dbReference>
<dbReference type="Gene3D" id="3.90.79.10">
    <property type="entry name" value="Nucleoside Triphosphate Pyrophosphohydrolase"/>
    <property type="match status" value="1"/>
</dbReference>
<keyword evidence="14" id="KW-1185">Reference proteome</keyword>
<dbReference type="RefSeq" id="XP_020437043.1">
    <property type="nucleotide sequence ID" value="XM_020572926.1"/>
</dbReference>
<dbReference type="PROSITE" id="PS00893">
    <property type="entry name" value="NUDIX_BOX"/>
    <property type="match status" value="1"/>
</dbReference>
<dbReference type="GO" id="GO:0035529">
    <property type="term" value="F:NADH pyrophosphatase activity"/>
    <property type="evidence" value="ECO:0007669"/>
    <property type="project" value="TreeGrafter"/>
</dbReference>
<name>D3B0V9_HETP5</name>
<dbReference type="PRINTS" id="PR01356">
    <property type="entry name" value="GFGPROTEIN"/>
</dbReference>
<keyword evidence="6" id="KW-0378">Hydrolase</keyword>
<comment type="similarity">
    <text evidence="4">Belongs to the Nudix hydrolase family.</text>
</comment>
<keyword evidence="7" id="KW-0496">Mitochondrion</keyword>
<dbReference type="GeneID" id="31357452"/>
<evidence type="ECO:0000256" key="1">
    <source>
        <dbReference type="ARBA" id="ARBA00004123"/>
    </source>
</evidence>
<protein>
    <recommendedName>
        <fullName evidence="10">Nucleoside diphosphate-linked moiety X motif 6</fullName>
    </recommendedName>
</protein>
<evidence type="ECO:0000256" key="5">
    <source>
        <dbReference type="ARBA" id="ARBA00022490"/>
    </source>
</evidence>
<comment type="caution">
    <text evidence="13">The sequence shown here is derived from an EMBL/GenBank/DDBJ whole genome shotgun (WGS) entry which is preliminary data.</text>
</comment>
<dbReference type="GO" id="GO:0005634">
    <property type="term" value="C:nucleus"/>
    <property type="evidence" value="ECO:0007669"/>
    <property type="project" value="UniProtKB-SubCell"/>
</dbReference>
<accession>D3B0V9</accession>
<evidence type="ECO:0000256" key="10">
    <source>
        <dbReference type="ARBA" id="ARBA00068898"/>
    </source>
</evidence>
<dbReference type="FunFam" id="3.90.79.10:FF:000027">
    <property type="entry name" value="nucleoside diphosphate-linked moiety X motif 6"/>
    <property type="match status" value="1"/>
</dbReference>
<evidence type="ECO:0000259" key="12">
    <source>
        <dbReference type="PROSITE" id="PS51462"/>
    </source>
</evidence>
<evidence type="ECO:0000256" key="7">
    <source>
        <dbReference type="ARBA" id="ARBA00023128"/>
    </source>
</evidence>
<dbReference type="InterPro" id="IPR015797">
    <property type="entry name" value="NUDIX_hydrolase-like_dom_sf"/>
</dbReference>
<evidence type="ECO:0000313" key="13">
    <source>
        <dbReference type="EMBL" id="EFA84933.1"/>
    </source>
</evidence>
<dbReference type="AlphaFoldDB" id="D3B0V9"/>
<dbReference type="Proteomes" id="UP000001396">
    <property type="component" value="Unassembled WGS sequence"/>
</dbReference>
<dbReference type="FunFam" id="3.40.630.30:FF:000016">
    <property type="entry name" value="nudix hydrolase 2"/>
    <property type="match status" value="1"/>
</dbReference>
<proteinExistence type="inferred from homology"/>
<evidence type="ECO:0000256" key="6">
    <source>
        <dbReference type="ARBA" id="ARBA00022801"/>
    </source>
</evidence>
<keyword evidence="11" id="KW-0472">Membrane</keyword>
<dbReference type="PANTHER" id="PTHR13994">
    <property type="entry name" value="NUDIX HYDROLASE RELATED"/>
    <property type="match status" value="1"/>
</dbReference>
<keyword evidence="8" id="KW-0539">Nucleus</keyword>
<comment type="subcellular location">
    <subcellularLocation>
        <location evidence="3">Cytoplasm</location>
    </subcellularLocation>
    <subcellularLocation>
        <location evidence="2">Mitochondrion</location>
    </subcellularLocation>
    <subcellularLocation>
        <location evidence="1">Nucleus</location>
    </subcellularLocation>
</comment>
<dbReference type="InParanoid" id="D3B0V9"/>
<dbReference type="InterPro" id="IPR040618">
    <property type="entry name" value="Pre-Nudix"/>
</dbReference>
<dbReference type="SUPFAM" id="SSF55811">
    <property type="entry name" value="Nudix"/>
    <property type="match status" value="1"/>
</dbReference>
<reference evidence="13 14" key="1">
    <citation type="journal article" date="2011" name="Genome Res.">
        <title>Phylogeny-wide analysis of social amoeba genomes highlights ancient origins for complex intercellular communication.</title>
        <authorList>
            <person name="Heidel A.J."/>
            <person name="Lawal H.M."/>
            <person name="Felder M."/>
            <person name="Schilde C."/>
            <person name="Helps N.R."/>
            <person name="Tunggal B."/>
            <person name="Rivero F."/>
            <person name="John U."/>
            <person name="Schleicher M."/>
            <person name="Eichinger L."/>
            <person name="Platzer M."/>
            <person name="Noegel A.A."/>
            <person name="Schaap P."/>
            <person name="Gloeckner G."/>
        </authorList>
    </citation>
    <scope>NUCLEOTIDE SEQUENCE [LARGE SCALE GENOMIC DNA]</scope>
    <source>
        <strain evidence="14">ATCC 26659 / Pp 5 / PN500</strain>
    </source>
</reference>
<dbReference type="Gene3D" id="3.40.630.30">
    <property type="match status" value="1"/>
</dbReference>
<keyword evidence="11" id="KW-1133">Transmembrane helix</keyword>
<evidence type="ECO:0000256" key="3">
    <source>
        <dbReference type="ARBA" id="ARBA00004496"/>
    </source>
</evidence>
<dbReference type="CDD" id="cd04670">
    <property type="entry name" value="NUDIX_ASFGF2_Nudt6"/>
    <property type="match status" value="1"/>
</dbReference>
<dbReference type="Pfam" id="PF18290">
    <property type="entry name" value="Nudix_hydro"/>
    <property type="match status" value="1"/>
</dbReference>
<organism evidence="13 14">
    <name type="scientific">Heterostelium pallidum (strain ATCC 26659 / Pp 5 / PN500)</name>
    <name type="common">Cellular slime mold</name>
    <name type="synonym">Polysphondylium pallidum</name>
    <dbReference type="NCBI Taxonomy" id="670386"/>
    <lineage>
        <taxon>Eukaryota</taxon>
        <taxon>Amoebozoa</taxon>
        <taxon>Evosea</taxon>
        <taxon>Eumycetozoa</taxon>
        <taxon>Dictyostelia</taxon>
        <taxon>Acytosteliales</taxon>
        <taxon>Acytosteliaceae</taxon>
        <taxon>Heterostelium</taxon>
    </lineage>
</organism>
<dbReference type="GO" id="GO:0051287">
    <property type="term" value="F:NAD binding"/>
    <property type="evidence" value="ECO:0007669"/>
    <property type="project" value="TreeGrafter"/>
</dbReference>
<evidence type="ECO:0000256" key="8">
    <source>
        <dbReference type="ARBA" id="ARBA00023242"/>
    </source>
</evidence>
<dbReference type="InterPro" id="IPR003293">
    <property type="entry name" value="Nudix_hydrolase6-like"/>
</dbReference>
<evidence type="ECO:0000256" key="9">
    <source>
        <dbReference type="ARBA" id="ARBA00057091"/>
    </source>
</evidence>
<gene>
    <name evidence="13" type="ORF">PPL_01926</name>
</gene>
<keyword evidence="11" id="KW-0812">Transmembrane</keyword>
<dbReference type="EMBL" id="ADBJ01000008">
    <property type="protein sequence ID" value="EFA84933.1"/>
    <property type="molecule type" value="Genomic_DNA"/>
</dbReference>
<feature type="transmembrane region" description="Helical" evidence="11">
    <location>
        <begin position="81"/>
        <end position="104"/>
    </location>
</feature>
<keyword evidence="5" id="KW-0963">Cytoplasm</keyword>
<dbReference type="OMA" id="FNRGDIY"/>
<dbReference type="GO" id="GO:0005739">
    <property type="term" value="C:mitochondrion"/>
    <property type="evidence" value="ECO:0007669"/>
    <property type="project" value="UniProtKB-SubCell"/>
</dbReference>
<dbReference type="InterPro" id="IPR020084">
    <property type="entry name" value="NUDIX_hydrolase_CS"/>
</dbReference>
<evidence type="ECO:0000256" key="4">
    <source>
        <dbReference type="ARBA" id="ARBA00005582"/>
    </source>
</evidence>
<comment type="function">
    <text evidence="9">May contribute to the regulation of cell proliferation.</text>
</comment>
<dbReference type="GO" id="GO:0047631">
    <property type="term" value="F:ADP-ribose diphosphatase activity"/>
    <property type="evidence" value="ECO:0007669"/>
    <property type="project" value="TreeGrafter"/>
</dbReference>
<dbReference type="PANTHER" id="PTHR13994:SF13">
    <property type="entry name" value="FI03680P"/>
    <property type="match status" value="1"/>
</dbReference>
<evidence type="ECO:0000256" key="11">
    <source>
        <dbReference type="SAM" id="Phobius"/>
    </source>
</evidence>
<dbReference type="PROSITE" id="PS51462">
    <property type="entry name" value="NUDIX"/>
    <property type="match status" value="1"/>
</dbReference>